<dbReference type="WBParaSite" id="SSLN_0000203501-mRNA-1">
    <property type="protein sequence ID" value="SSLN_0000203501-mRNA-1"/>
    <property type="gene ID" value="SSLN_0000203501"/>
</dbReference>
<accession>A0A183SCL9</accession>
<sequence>LPSTDCLKWKPTPTLTYRVWRHTQHRRPSPGLAHRSWWFGRWAEPSFKEPQVRVANQLEAATGSMSCLFR</sequence>
<protein>
    <submittedName>
        <fullName evidence="1">Ig-like domain-containing protein</fullName>
    </submittedName>
</protein>
<evidence type="ECO:0000313" key="1">
    <source>
        <dbReference type="WBParaSite" id="SSLN_0000203501-mRNA-1"/>
    </source>
</evidence>
<proteinExistence type="predicted"/>
<dbReference type="AlphaFoldDB" id="A0A183SCL9"/>
<organism evidence="1">
    <name type="scientific">Schistocephalus solidus</name>
    <name type="common">Tapeworm</name>
    <dbReference type="NCBI Taxonomy" id="70667"/>
    <lineage>
        <taxon>Eukaryota</taxon>
        <taxon>Metazoa</taxon>
        <taxon>Spiralia</taxon>
        <taxon>Lophotrochozoa</taxon>
        <taxon>Platyhelminthes</taxon>
        <taxon>Cestoda</taxon>
        <taxon>Eucestoda</taxon>
        <taxon>Diphyllobothriidea</taxon>
        <taxon>Diphyllobothriidae</taxon>
        <taxon>Schistocephalus</taxon>
    </lineage>
</organism>
<name>A0A183SCL9_SCHSO</name>
<reference evidence="1" key="1">
    <citation type="submission" date="2016-06" db="UniProtKB">
        <authorList>
            <consortium name="WormBaseParasite"/>
        </authorList>
    </citation>
    <scope>IDENTIFICATION</scope>
</reference>